<feature type="compositionally biased region" description="Basic and acidic residues" evidence="6">
    <location>
        <begin position="381"/>
        <end position="391"/>
    </location>
</feature>
<keyword evidence="5 7" id="KW-0472">Membrane</keyword>
<comment type="subcellular location">
    <subcellularLocation>
        <location evidence="1">Membrane</location>
        <topology evidence="1">Multi-pass membrane protein</topology>
    </subcellularLocation>
</comment>
<dbReference type="CDD" id="cd03390">
    <property type="entry name" value="PAP2_containing_1_like"/>
    <property type="match status" value="1"/>
</dbReference>
<dbReference type="PANTHER" id="PTHR10165">
    <property type="entry name" value="LIPID PHOSPHATE PHOSPHATASE"/>
    <property type="match status" value="1"/>
</dbReference>
<feature type="transmembrane region" description="Helical" evidence="7">
    <location>
        <begin position="95"/>
        <end position="115"/>
    </location>
</feature>
<feature type="transmembrane region" description="Helical" evidence="7">
    <location>
        <begin position="231"/>
        <end position="252"/>
    </location>
</feature>
<evidence type="ECO:0000256" key="3">
    <source>
        <dbReference type="ARBA" id="ARBA00022692"/>
    </source>
</evidence>
<keyword evidence="3 7" id="KW-0812">Transmembrane</keyword>
<dbReference type="OrthoDB" id="10030083at2759"/>
<feature type="region of interest" description="Disordered" evidence="6">
    <location>
        <begin position="377"/>
        <end position="405"/>
    </location>
</feature>
<dbReference type="SUPFAM" id="SSF48317">
    <property type="entry name" value="Acid phosphatase/Vanadium-dependent haloperoxidase"/>
    <property type="match status" value="1"/>
</dbReference>
<evidence type="ECO:0000259" key="8">
    <source>
        <dbReference type="SMART" id="SM00014"/>
    </source>
</evidence>
<reference evidence="9 10" key="1">
    <citation type="submission" date="2016-05" db="EMBL/GenBank/DDBJ databases">
        <title>A degradative enzymes factory behind the ericoid mycorrhizal symbiosis.</title>
        <authorList>
            <consortium name="DOE Joint Genome Institute"/>
            <person name="Martino E."/>
            <person name="Morin E."/>
            <person name="Grelet G."/>
            <person name="Kuo A."/>
            <person name="Kohler A."/>
            <person name="Daghino S."/>
            <person name="Barry K."/>
            <person name="Choi C."/>
            <person name="Cichocki N."/>
            <person name="Clum A."/>
            <person name="Copeland A."/>
            <person name="Hainaut M."/>
            <person name="Haridas S."/>
            <person name="Labutti K."/>
            <person name="Lindquist E."/>
            <person name="Lipzen A."/>
            <person name="Khouja H.-R."/>
            <person name="Murat C."/>
            <person name="Ohm R."/>
            <person name="Olson A."/>
            <person name="Spatafora J."/>
            <person name="Veneault-Fourrey C."/>
            <person name="Henrissat B."/>
            <person name="Grigoriev I."/>
            <person name="Martin F."/>
            <person name="Perotto S."/>
        </authorList>
    </citation>
    <scope>NUCLEOTIDE SEQUENCE [LARGE SCALE GENOMIC DNA]</scope>
    <source>
        <strain evidence="9 10">UAMH 7357</strain>
    </source>
</reference>
<comment type="similarity">
    <text evidence="2">Belongs to the PA-phosphatase related phosphoesterase family.</text>
</comment>
<gene>
    <name evidence="9" type="ORF">NA56DRAFT_43381</name>
</gene>
<sequence length="405" mass="46177">MSFVPPIAETTRPPLRHKHARRRGWATYLRVTWLEYVCLVVVGGLTLGVYCTPMFRKDHRVVSLMPSINLSNKDQPFQEFQVPMDISHPWVKEPVPTFSCALVVVFVPLLMIGIFQLKTRSLWDLHAGVMGVLKALASTSFICTIQKHFIGGFRPYYLEACQPDWNAIVAGLHQKIYHFNATLCKGNPRDVDRALQTFPSGHASSCFAAAIFLALYLNAKLKVISDHASHFWAFMVVLTPLVSASLISGSMYTTHQHQAYDLVFGMVIGLVIGMLAYRSAYAAVFDFRYNHIPLPPFAIKTQYSRFGTGCRHINLESEEYQSAEDDEPVFWTWWKHSGSNIEGKEKEMAWLRSIRSVRVTGRELGLEIKPRMRKCSQDAMVSEHKEMNSKENRKHIGREVHDNRS</sequence>
<evidence type="ECO:0000256" key="5">
    <source>
        <dbReference type="ARBA" id="ARBA00023136"/>
    </source>
</evidence>
<dbReference type="PANTHER" id="PTHR10165:SF84">
    <property type="entry name" value="PHOSPHATIDIC ACID PHOSPHATASE BETA"/>
    <property type="match status" value="1"/>
</dbReference>
<keyword evidence="10" id="KW-1185">Reference proteome</keyword>
<dbReference type="EMBL" id="KZ613474">
    <property type="protein sequence ID" value="PMD23623.1"/>
    <property type="molecule type" value="Genomic_DNA"/>
</dbReference>
<evidence type="ECO:0000256" key="4">
    <source>
        <dbReference type="ARBA" id="ARBA00022989"/>
    </source>
</evidence>
<dbReference type="SMART" id="SM00014">
    <property type="entry name" value="acidPPc"/>
    <property type="match status" value="1"/>
</dbReference>
<dbReference type="Gene3D" id="1.20.144.10">
    <property type="entry name" value="Phosphatidic acid phosphatase type 2/haloperoxidase"/>
    <property type="match status" value="1"/>
</dbReference>
<dbReference type="InterPro" id="IPR000326">
    <property type="entry name" value="PAP2/HPO"/>
</dbReference>
<feature type="domain" description="Phosphatidic acid phosphatase type 2/haloperoxidase" evidence="8">
    <location>
        <begin position="127"/>
        <end position="277"/>
    </location>
</feature>
<dbReference type="GO" id="GO:0008195">
    <property type="term" value="F:phosphatidate phosphatase activity"/>
    <property type="evidence" value="ECO:0007669"/>
    <property type="project" value="TreeGrafter"/>
</dbReference>
<evidence type="ECO:0000256" key="1">
    <source>
        <dbReference type="ARBA" id="ARBA00004141"/>
    </source>
</evidence>
<dbReference type="AlphaFoldDB" id="A0A2J6QBH6"/>
<evidence type="ECO:0000256" key="7">
    <source>
        <dbReference type="SAM" id="Phobius"/>
    </source>
</evidence>
<dbReference type="GO" id="GO:0016020">
    <property type="term" value="C:membrane"/>
    <property type="evidence" value="ECO:0007669"/>
    <property type="project" value="UniProtKB-SubCell"/>
</dbReference>
<keyword evidence="4 7" id="KW-1133">Transmembrane helix</keyword>
<name>A0A2J6QBH6_9HELO</name>
<evidence type="ECO:0000313" key="9">
    <source>
        <dbReference type="EMBL" id="PMD23623.1"/>
    </source>
</evidence>
<accession>A0A2J6QBH6</accession>
<evidence type="ECO:0000313" key="10">
    <source>
        <dbReference type="Proteomes" id="UP000235672"/>
    </source>
</evidence>
<proteinExistence type="inferred from homology"/>
<dbReference type="Proteomes" id="UP000235672">
    <property type="component" value="Unassembled WGS sequence"/>
</dbReference>
<feature type="transmembrane region" description="Helical" evidence="7">
    <location>
        <begin position="258"/>
        <end position="277"/>
    </location>
</feature>
<organism evidence="9 10">
    <name type="scientific">Hyaloscypha hepaticicola</name>
    <dbReference type="NCBI Taxonomy" id="2082293"/>
    <lineage>
        <taxon>Eukaryota</taxon>
        <taxon>Fungi</taxon>
        <taxon>Dikarya</taxon>
        <taxon>Ascomycota</taxon>
        <taxon>Pezizomycotina</taxon>
        <taxon>Leotiomycetes</taxon>
        <taxon>Helotiales</taxon>
        <taxon>Hyaloscyphaceae</taxon>
        <taxon>Hyaloscypha</taxon>
    </lineage>
</organism>
<evidence type="ECO:0000256" key="2">
    <source>
        <dbReference type="ARBA" id="ARBA00008816"/>
    </source>
</evidence>
<dbReference type="Pfam" id="PF01569">
    <property type="entry name" value="PAP2"/>
    <property type="match status" value="1"/>
</dbReference>
<feature type="transmembrane region" description="Helical" evidence="7">
    <location>
        <begin position="201"/>
        <end position="219"/>
    </location>
</feature>
<dbReference type="GO" id="GO:0006644">
    <property type="term" value="P:phospholipid metabolic process"/>
    <property type="evidence" value="ECO:0007669"/>
    <property type="project" value="InterPro"/>
</dbReference>
<dbReference type="InterPro" id="IPR036938">
    <property type="entry name" value="PAP2/HPO_sf"/>
</dbReference>
<dbReference type="GO" id="GO:0046839">
    <property type="term" value="P:phospholipid dephosphorylation"/>
    <property type="evidence" value="ECO:0007669"/>
    <property type="project" value="TreeGrafter"/>
</dbReference>
<dbReference type="InterPro" id="IPR043216">
    <property type="entry name" value="PAP-like"/>
</dbReference>
<evidence type="ECO:0000256" key="6">
    <source>
        <dbReference type="SAM" id="MobiDB-lite"/>
    </source>
</evidence>
<protein>
    <recommendedName>
        <fullName evidence="8">Phosphatidic acid phosphatase type 2/haloperoxidase domain-containing protein</fullName>
    </recommendedName>
</protein>
<dbReference type="STRING" id="1745343.A0A2J6QBH6"/>
<feature type="transmembrane region" description="Helical" evidence="7">
    <location>
        <begin position="33"/>
        <end position="55"/>
    </location>
</feature>